<proteinExistence type="predicted"/>
<accession>A0A226F329</accession>
<keyword evidence="1" id="KW-0732">Signal</keyword>
<keyword evidence="3" id="KW-1185">Reference proteome</keyword>
<feature type="chain" id="PRO_5011991124" evidence="1">
    <location>
        <begin position="24"/>
        <end position="160"/>
    </location>
</feature>
<dbReference type="EMBL" id="LNIX01000001">
    <property type="protein sequence ID" value="OXA64183.1"/>
    <property type="molecule type" value="Genomic_DNA"/>
</dbReference>
<evidence type="ECO:0000313" key="2">
    <source>
        <dbReference type="EMBL" id="OXA64183.1"/>
    </source>
</evidence>
<sequence length="160" mass="17920">MVLAYYGFLSVLSVLLLGNVNLSDQVSTYQEGVKTAAAPGSKVTITVGEQNGFAYTVNGETVSPYRIAVSGNYYNDEVYPGRGFVDLFLVVDTGIYGYYRWDIPPPPNDNVLQIRIWNRFNAEFIFRVICPYPVYADQLRHGQYNSTAVLINGLSRSQVR</sequence>
<organism evidence="2 3">
    <name type="scientific">Folsomia candida</name>
    <name type="common">Springtail</name>
    <dbReference type="NCBI Taxonomy" id="158441"/>
    <lineage>
        <taxon>Eukaryota</taxon>
        <taxon>Metazoa</taxon>
        <taxon>Ecdysozoa</taxon>
        <taxon>Arthropoda</taxon>
        <taxon>Hexapoda</taxon>
        <taxon>Collembola</taxon>
        <taxon>Entomobryomorpha</taxon>
        <taxon>Isotomoidea</taxon>
        <taxon>Isotomidae</taxon>
        <taxon>Proisotominae</taxon>
        <taxon>Folsomia</taxon>
    </lineage>
</organism>
<reference evidence="2 3" key="1">
    <citation type="submission" date="2015-12" db="EMBL/GenBank/DDBJ databases">
        <title>The genome of Folsomia candida.</title>
        <authorList>
            <person name="Faddeeva A."/>
            <person name="Derks M.F."/>
            <person name="Anvar Y."/>
            <person name="Smit S."/>
            <person name="Van Straalen N."/>
            <person name="Roelofs D."/>
        </authorList>
    </citation>
    <scope>NUCLEOTIDE SEQUENCE [LARGE SCALE GENOMIC DNA]</scope>
    <source>
        <strain evidence="2 3">VU population</strain>
        <tissue evidence="2">Whole body</tissue>
    </source>
</reference>
<evidence type="ECO:0000256" key="1">
    <source>
        <dbReference type="SAM" id="SignalP"/>
    </source>
</evidence>
<evidence type="ECO:0000313" key="3">
    <source>
        <dbReference type="Proteomes" id="UP000198287"/>
    </source>
</evidence>
<dbReference type="AlphaFoldDB" id="A0A226F329"/>
<dbReference type="Proteomes" id="UP000198287">
    <property type="component" value="Unassembled WGS sequence"/>
</dbReference>
<name>A0A226F329_FOLCA</name>
<protein>
    <submittedName>
        <fullName evidence="2">Uncharacterized protein</fullName>
    </submittedName>
</protein>
<feature type="signal peptide" evidence="1">
    <location>
        <begin position="1"/>
        <end position="23"/>
    </location>
</feature>
<comment type="caution">
    <text evidence="2">The sequence shown here is derived from an EMBL/GenBank/DDBJ whole genome shotgun (WGS) entry which is preliminary data.</text>
</comment>
<gene>
    <name evidence="2" type="ORF">Fcan01_01368</name>
</gene>